<dbReference type="AlphaFoldDB" id="A0A8X6R2F7"/>
<accession>A0A8X6R2F7</accession>
<comment type="caution">
    <text evidence="1">The sequence shown here is derived from an EMBL/GenBank/DDBJ whole genome shotgun (WGS) entry which is preliminary data.</text>
</comment>
<reference evidence="1" key="1">
    <citation type="submission" date="2020-08" db="EMBL/GenBank/DDBJ databases">
        <title>Multicomponent nature underlies the extraordinary mechanical properties of spider dragline silk.</title>
        <authorList>
            <person name="Kono N."/>
            <person name="Nakamura H."/>
            <person name="Mori M."/>
            <person name="Yoshida Y."/>
            <person name="Ohtoshi R."/>
            <person name="Malay A.D."/>
            <person name="Moran D.A.P."/>
            <person name="Tomita M."/>
            <person name="Numata K."/>
            <person name="Arakawa K."/>
        </authorList>
    </citation>
    <scope>NUCLEOTIDE SEQUENCE</scope>
</reference>
<gene>
    <name evidence="1" type="ORF">TNCV_4077451</name>
</gene>
<protein>
    <submittedName>
        <fullName evidence="1">Uncharacterized protein</fullName>
    </submittedName>
</protein>
<organism evidence="1 2">
    <name type="scientific">Trichonephila clavipes</name>
    <name type="common">Golden silk orbweaver</name>
    <name type="synonym">Nephila clavipes</name>
    <dbReference type="NCBI Taxonomy" id="2585209"/>
    <lineage>
        <taxon>Eukaryota</taxon>
        <taxon>Metazoa</taxon>
        <taxon>Ecdysozoa</taxon>
        <taxon>Arthropoda</taxon>
        <taxon>Chelicerata</taxon>
        <taxon>Arachnida</taxon>
        <taxon>Araneae</taxon>
        <taxon>Araneomorphae</taxon>
        <taxon>Entelegynae</taxon>
        <taxon>Araneoidea</taxon>
        <taxon>Nephilidae</taxon>
        <taxon>Trichonephila</taxon>
    </lineage>
</organism>
<dbReference type="Proteomes" id="UP000887159">
    <property type="component" value="Unassembled WGS sequence"/>
</dbReference>
<dbReference type="EMBL" id="BMAU01021023">
    <property type="protein sequence ID" value="GFX87158.1"/>
    <property type="molecule type" value="Genomic_DNA"/>
</dbReference>
<evidence type="ECO:0000313" key="1">
    <source>
        <dbReference type="EMBL" id="GFX87158.1"/>
    </source>
</evidence>
<keyword evidence="2" id="KW-1185">Reference proteome</keyword>
<evidence type="ECO:0000313" key="2">
    <source>
        <dbReference type="Proteomes" id="UP000887159"/>
    </source>
</evidence>
<sequence>MALEYPQDRLSPFSFGRFGEYSQLPNLGNRQSAFHLTSSATLPKRFELLQATVRVLIIRMKETGSANWRIARHIGRRMRPLEDTSKNVWTMADFSVMMVAIDRGPWQIG</sequence>
<name>A0A8X6R2F7_TRICX</name>
<proteinExistence type="predicted"/>